<feature type="region of interest" description="Disordered" evidence="1">
    <location>
        <begin position="218"/>
        <end position="281"/>
    </location>
</feature>
<dbReference type="Proteomes" id="UP001295684">
    <property type="component" value="Unassembled WGS sequence"/>
</dbReference>
<sequence length="281" mass="31702">MWEDISDLNCALLENYEDQNFSVGQVKPEIAKTDENECERSFFDNTSSSSSDLDEESEEAFLFKSSLKVGSTFLEITTNCDDNSEVILNHTRALCHLKNITSDTVVAYYTSTKKRGFINSNCRLKNFAGLLLPGEEITIKVSKRDFQNLDLIANDPEDDIMMVKAMPVDELQINSSNVCSHRRNLANIFNKYNIDLMFTLLNIEISIKLQNLLDVPASNGTKYLKPPRQKLSRGKSVKDTMGSSQKSRRKPSLYTNDVTSVPSQSDQDSQSQSSSFAQFQQ</sequence>
<dbReference type="AlphaFoldDB" id="A0AAD1XMM4"/>
<evidence type="ECO:0000313" key="2">
    <source>
        <dbReference type="EMBL" id="CAI2375325.1"/>
    </source>
</evidence>
<reference evidence="2" key="1">
    <citation type="submission" date="2023-07" db="EMBL/GenBank/DDBJ databases">
        <authorList>
            <consortium name="AG Swart"/>
            <person name="Singh M."/>
            <person name="Singh A."/>
            <person name="Seah K."/>
            <person name="Emmerich C."/>
        </authorList>
    </citation>
    <scope>NUCLEOTIDE SEQUENCE</scope>
    <source>
        <strain evidence="2">DP1</strain>
    </source>
</reference>
<accession>A0AAD1XMM4</accession>
<comment type="caution">
    <text evidence="2">The sequence shown here is derived from an EMBL/GenBank/DDBJ whole genome shotgun (WGS) entry which is preliminary data.</text>
</comment>
<organism evidence="2 3">
    <name type="scientific">Euplotes crassus</name>
    <dbReference type="NCBI Taxonomy" id="5936"/>
    <lineage>
        <taxon>Eukaryota</taxon>
        <taxon>Sar</taxon>
        <taxon>Alveolata</taxon>
        <taxon>Ciliophora</taxon>
        <taxon>Intramacronucleata</taxon>
        <taxon>Spirotrichea</taxon>
        <taxon>Hypotrichia</taxon>
        <taxon>Euplotida</taxon>
        <taxon>Euplotidae</taxon>
        <taxon>Moneuplotes</taxon>
    </lineage>
</organism>
<gene>
    <name evidence="2" type="ORF">ECRASSUSDP1_LOCUS16687</name>
</gene>
<name>A0AAD1XMM4_EUPCR</name>
<evidence type="ECO:0000256" key="1">
    <source>
        <dbReference type="SAM" id="MobiDB-lite"/>
    </source>
</evidence>
<proteinExistence type="predicted"/>
<feature type="compositionally biased region" description="Basic residues" evidence="1">
    <location>
        <begin position="225"/>
        <end position="235"/>
    </location>
</feature>
<dbReference type="EMBL" id="CAMPGE010016790">
    <property type="protein sequence ID" value="CAI2375325.1"/>
    <property type="molecule type" value="Genomic_DNA"/>
</dbReference>
<protein>
    <submittedName>
        <fullName evidence="2">Uncharacterized protein</fullName>
    </submittedName>
</protein>
<evidence type="ECO:0000313" key="3">
    <source>
        <dbReference type="Proteomes" id="UP001295684"/>
    </source>
</evidence>
<feature type="compositionally biased region" description="Low complexity" evidence="1">
    <location>
        <begin position="263"/>
        <end position="281"/>
    </location>
</feature>
<keyword evidence="3" id="KW-1185">Reference proteome</keyword>
<feature type="compositionally biased region" description="Polar residues" evidence="1">
    <location>
        <begin position="253"/>
        <end position="262"/>
    </location>
</feature>